<keyword evidence="2" id="KW-0645">Protease</keyword>
<protein>
    <submittedName>
        <fullName evidence="6">Uncharacterized protein LOC104701926 isoform X1</fullName>
    </submittedName>
</protein>
<dbReference type="InterPro" id="IPR003653">
    <property type="entry name" value="Peptidase_C48_C"/>
</dbReference>
<reference evidence="5" key="1">
    <citation type="journal article" date="2014" name="Nat. Commun.">
        <title>The emerging biofuel crop Camelina sativa retains a highly undifferentiated hexaploid genome structure.</title>
        <authorList>
            <person name="Kagale S."/>
            <person name="Koh C."/>
            <person name="Nixon J."/>
            <person name="Bollina V."/>
            <person name="Clarke W.E."/>
            <person name="Tuteja R."/>
            <person name="Spillane C."/>
            <person name="Robinson S.J."/>
            <person name="Links M.G."/>
            <person name="Clarke C."/>
            <person name="Higgins E.E."/>
            <person name="Huebert T."/>
            <person name="Sharpe A.G."/>
            <person name="Parkin I.A."/>
        </authorList>
    </citation>
    <scope>NUCLEOTIDE SEQUENCE [LARGE SCALE GENOMIC DNA]</scope>
    <source>
        <strain evidence="5">cv. DH55</strain>
    </source>
</reference>
<dbReference type="Pfam" id="PF02902">
    <property type="entry name" value="Peptidase_C48"/>
    <property type="match status" value="1"/>
</dbReference>
<evidence type="ECO:0000256" key="3">
    <source>
        <dbReference type="ARBA" id="ARBA00022801"/>
    </source>
</evidence>
<comment type="similarity">
    <text evidence="1">Belongs to the peptidase C48 family.</text>
</comment>
<feature type="domain" description="Ubiquitin-like protease family profile" evidence="4">
    <location>
        <begin position="156"/>
        <end position="353"/>
    </location>
</feature>
<name>A0ABM0STQ4_CAMSA</name>
<keyword evidence="3" id="KW-0378">Hydrolase</keyword>
<evidence type="ECO:0000313" key="6">
    <source>
        <dbReference type="RefSeq" id="XP_010415992.1"/>
    </source>
</evidence>
<dbReference type="Proteomes" id="UP000694864">
    <property type="component" value="Chromosome 7"/>
</dbReference>
<organism evidence="5 6">
    <name type="scientific">Camelina sativa</name>
    <name type="common">False flax</name>
    <name type="synonym">Myagrum sativum</name>
    <dbReference type="NCBI Taxonomy" id="90675"/>
    <lineage>
        <taxon>Eukaryota</taxon>
        <taxon>Viridiplantae</taxon>
        <taxon>Streptophyta</taxon>
        <taxon>Embryophyta</taxon>
        <taxon>Tracheophyta</taxon>
        <taxon>Spermatophyta</taxon>
        <taxon>Magnoliopsida</taxon>
        <taxon>eudicotyledons</taxon>
        <taxon>Gunneridae</taxon>
        <taxon>Pentapetalae</taxon>
        <taxon>rosids</taxon>
        <taxon>malvids</taxon>
        <taxon>Brassicales</taxon>
        <taxon>Brassicaceae</taxon>
        <taxon>Camelineae</taxon>
        <taxon>Camelina</taxon>
    </lineage>
</organism>
<evidence type="ECO:0000256" key="2">
    <source>
        <dbReference type="ARBA" id="ARBA00022670"/>
    </source>
</evidence>
<evidence type="ECO:0000256" key="1">
    <source>
        <dbReference type="ARBA" id="ARBA00005234"/>
    </source>
</evidence>
<dbReference type="RefSeq" id="XP_010415992.1">
    <property type="nucleotide sequence ID" value="XM_010417690.1"/>
</dbReference>
<evidence type="ECO:0000313" key="5">
    <source>
        <dbReference type="Proteomes" id="UP000694864"/>
    </source>
</evidence>
<dbReference type="GeneID" id="104701926"/>
<dbReference type="Gene3D" id="3.40.395.10">
    <property type="entry name" value="Adenoviral Proteinase, Chain A"/>
    <property type="match status" value="1"/>
</dbReference>
<reference evidence="6" key="2">
    <citation type="submission" date="2025-08" db="UniProtKB">
        <authorList>
            <consortium name="RefSeq"/>
        </authorList>
    </citation>
    <scope>IDENTIFICATION</scope>
    <source>
        <tissue evidence="6">Leaf</tissue>
    </source>
</reference>
<keyword evidence="5" id="KW-1185">Reference proteome</keyword>
<sequence>MDSGHVPEKVGYDNTAGDEFGQSMDFENEWCTSNDSPFVEHNAFAIVPSGLESGHEGLCHYPEIAETETCGEEKLGSSPQSPQLLVKKSKRVPRASRYVKGGEYTGGDPKLKALFASKQKTPEYHPMSCLDVDKFETLKDLLEANEEQAFTIVTKHTITYRFFLDIAEAQYPLNTKHMQVIMSMLWRRRGAVYTTGRASFVDTYSVTLLNNKYESFKAWKNKKKYNWGLDLRAFVLGKSKGQMPTTFVQHVDMVYIPMNWSDKHWVGLLINLRLGEVEVFDPCIEASSDEEVTSLMAPVVEMVPWLVIDTIGKKYRKNFSTKPLTWRRVEGIYKNQRGGGDSGPVAAKFLEMHAYGLGIHEMGMITDDSVDELRKVYAMDAYEAFIERCED</sequence>
<accession>A0ABM0STQ4</accession>
<gene>
    <name evidence="6" type="primary">LOC104701926</name>
</gene>
<dbReference type="PROSITE" id="PS50600">
    <property type="entry name" value="ULP_PROTEASE"/>
    <property type="match status" value="1"/>
</dbReference>
<evidence type="ECO:0000259" key="4">
    <source>
        <dbReference type="PROSITE" id="PS50600"/>
    </source>
</evidence>
<proteinExistence type="inferred from homology"/>
<dbReference type="SUPFAM" id="SSF54001">
    <property type="entry name" value="Cysteine proteinases"/>
    <property type="match status" value="1"/>
</dbReference>
<dbReference type="InterPro" id="IPR038765">
    <property type="entry name" value="Papain-like_cys_pep_sf"/>
</dbReference>